<evidence type="ECO:0000313" key="1">
    <source>
        <dbReference type="EMBL" id="GFF18668.1"/>
    </source>
</evidence>
<evidence type="ECO:0000313" key="2">
    <source>
        <dbReference type="Proteomes" id="UP000452235"/>
    </source>
</evidence>
<dbReference type="OrthoDB" id="4361504at2759"/>
<name>A0A5M3ZB96_ASPTE</name>
<comment type="caution">
    <text evidence="1">The sequence shown here is derived from an EMBL/GenBank/DDBJ whole genome shotgun (WGS) entry which is preliminary data.</text>
</comment>
<dbReference type="EMBL" id="BLJY01000009">
    <property type="protein sequence ID" value="GFF18668.1"/>
    <property type="molecule type" value="Genomic_DNA"/>
</dbReference>
<dbReference type="VEuPathDB" id="FungiDB:ATEG_07431"/>
<proteinExistence type="predicted"/>
<sequence>MDPSAYIVRDTHRAVMSLRIVAGISSLAALVAFGWSQNNFDNGEVLVEDLGAPVISPVVGILEYTLIWSLLAVSIRLSSQSPIHPAIYITFDCIAWAGLLAMTILYLALMSPYYSGDGYSCPTYTTDCIGKTVANVEHFGTAMALLAVIIHFGLFVWACRVADKFRKSVSKSGHGHAKGSNAA</sequence>
<dbReference type="Proteomes" id="UP000452235">
    <property type="component" value="Unassembled WGS sequence"/>
</dbReference>
<gene>
    <name evidence="1" type="ORF">ATEIFO6365_0009003100</name>
</gene>
<protein>
    <submittedName>
        <fullName evidence="1">Uncharacterized protein</fullName>
    </submittedName>
</protein>
<keyword evidence="2" id="KW-1185">Reference proteome</keyword>
<organism evidence="1 2">
    <name type="scientific">Aspergillus terreus</name>
    <dbReference type="NCBI Taxonomy" id="33178"/>
    <lineage>
        <taxon>Eukaryota</taxon>
        <taxon>Fungi</taxon>
        <taxon>Dikarya</taxon>
        <taxon>Ascomycota</taxon>
        <taxon>Pezizomycotina</taxon>
        <taxon>Eurotiomycetes</taxon>
        <taxon>Eurotiomycetidae</taxon>
        <taxon>Eurotiales</taxon>
        <taxon>Aspergillaceae</taxon>
        <taxon>Aspergillus</taxon>
        <taxon>Aspergillus subgen. Circumdati</taxon>
    </lineage>
</organism>
<accession>A0A5M3ZB96</accession>
<dbReference type="AlphaFoldDB" id="A0A5M3ZB96"/>
<reference evidence="1 2" key="1">
    <citation type="submission" date="2020-01" db="EMBL/GenBank/DDBJ databases">
        <title>Aspergillus terreus IFO 6365 whole genome shotgun sequence.</title>
        <authorList>
            <person name="Kanamasa S."/>
            <person name="Takahashi H."/>
        </authorList>
    </citation>
    <scope>NUCLEOTIDE SEQUENCE [LARGE SCALE GENOMIC DNA]</scope>
    <source>
        <strain evidence="1 2">IFO 6365</strain>
    </source>
</reference>